<protein>
    <submittedName>
        <fullName evidence="1">Uncharacterized protein</fullName>
    </submittedName>
</protein>
<keyword evidence="2" id="KW-1185">Reference proteome</keyword>
<reference evidence="1 2" key="1">
    <citation type="submission" date="2023-08" db="EMBL/GenBank/DDBJ databases">
        <title>A Necator americanus chromosomal reference genome.</title>
        <authorList>
            <person name="Ilik V."/>
            <person name="Petrzelkova K.J."/>
            <person name="Pardy F."/>
            <person name="Fuh T."/>
            <person name="Niatou-Singa F.S."/>
            <person name="Gouil Q."/>
            <person name="Baker L."/>
            <person name="Ritchie M.E."/>
            <person name="Jex A.R."/>
            <person name="Gazzola D."/>
            <person name="Li H."/>
            <person name="Toshio Fujiwara R."/>
            <person name="Zhan B."/>
            <person name="Aroian R.V."/>
            <person name="Pafco B."/>
            <person name="Schwarz E.M."/>
        </authorList>
    </citation>
    <scope>NUCLEOTIDE SEQUENCE [LARGE SCALE GENOMIC DNA]</scope>
    <source>
        <strain evidence="1 2">Aroian</strain>
        <tissue evidence="1">Whole animal</tissue>
    </source>
</reference>
<evidence type="ECO:0000313" key="1">
    <source>
        <dbReference type="EMBL" id="KAK6727027.1"/>
    </source>
</evidence>
<dbReference type="EMBL" id="JAVFWL010000001">
    <property type="protein sequence ID" value="KAK6727027.1"/>
    <property type="molecule type" value="Genomic_DNA"/>
</dbReference>
<organism evidence="1 2">
    <name type="scientific">Necator americanus</name>
    <name type="common">Human hookworm</name>
    <dbReference type="NCBI Taxonomy" id="51031"/>
    <lineage>
        <taxon>Eukaryota</taxon>
        <taxon>Metazoa</taxon>
        <taxon>Ecdysozoa</taxon>
        <taxon>Nematoda</taxon>
        <taxon>Chromadorea</taxon>
        <taxon>Rhabditida</taxon>
        <taxon>Rhabditina</taxon>
        <taxon>Rhabditomorpha</taxon>
        <taxon>Strongyloidea</taxon>
        <taxon>Ancylostomatidae</taxon>
        <taxon>Bunostominae</taxon>
        <taxon>Necator</taxon>
    </lineage>
</organism>
<comment type="caution">
    <text evidence="1">The sequence shown here is derived from an EMBL/GenBank/DDBJ whole genome shotgun (WGS) entry which is preliminary data.</text>
</comment>
<proteinExistence type="predicted"/>
<name>A0ABR1BKQ0_NECAM</name>
<dbReference type="Proteomes" id="UP001303046">
    <property type="component" value="Unassembled WGS sequence"/>
</dbReference>
<gene>
    <name evidence="1" type="primary">Necator_chrI.g1119</name>
    <name evidence="1" type="ORF">RB195_004995</name>
</gene>
<accession>A0ABR1BKQ0</accession>
<evidence type="ECO:0000313" key="2">
    <source>
        <dbReference type="Proteomes" id="UP001303046"/>
    </source>
</evidence>
<sequence>MIRWIQNRNNCKQDDLKLSFFAQPDTQTTCKYPLCATHNKKKRKRQNSNGRWSSFACFNPTSLVGAGESVRETKTINKPLRFYICHVWTLDVLQKITGN</sequence>